<accession>A0A087U543</accession>
<feature type="non-terminal residue" evidence="2">
    <location>
        <position position="85"/>
    </location>
</feature>
<protein>
    <recommendedName>
        <fullName evidence="1">Peptidase M13 N-terminal domain-containing protein</fullName>
    </recommendedName>
</protein>
<evidence type="ECO:0000259" key="1">
    <source>
        <dbReference type="Pfam" id="PF05649"/>
    </source>
</evidence>
<gene>
    <name evidence="2" type="ORF">X975_06354</name>
</gene>
<reference evidence="2 3" key="1">
    <citation type="submission" date="2013-11" db="EMBL/GenBank/DDBJ databases">
        <title>Genome sequencing of Stegodyphus mimosarum.</title>
        <authorList>
            <person name="Bechsgaard J."/>
        </authorList>
    </citation>
    <scope>NUCLEOTIDE SEQUENCE [LARGE SCALE GENOMIC DNA]</scope>
</reference>
<dbReference type="InterPro" id="IPR042089">
    <property type="entry name" value="Peptidase_M13_dom_2"/>
</dbReference>
<dbReference type="InterPro" id="IPR008753">
    <property type="entry name" value="Peptidase_M13_N"/>
</dbReference>
<sequence>MMWRVIQASFSLLPEKWKNIAKFHSTGMITKTPRWIECISDLSNSGLDIALNSYYFRHYFEEENKDAEVIISNVYEEFLNILETE</sequence>
<dbReference type="GO" id="GO:0006508">
    <property type="term" value="P:proteolysis"/>
    <property type="evidence" value="ECO:0007669"/>
    <property type="project" value="InterPro"/>
</dbReference>
<dbReference type="Proteomes" id="UP000054359">
    <property type="component" value="Unassembled WGS sequence"/>
</dbReference>
<dbReference type="OrthoDB" id="6671782at2759"/>
<name>A0A087U543_STEMI</name>
<dbReference type="AlphaFoldDB" id="A0A087U543"/>
<evidence type="ECO:0000313" key="2">
    <source>
        <dbReference type="EMBL" id="KFM72482.1"/>
    </source>
</evidence>
<dbReference type="EMBL" id="KK118222">
    <property type="protein sequence ID" value="KFM72482.1"/>
    <property type="molecule type" value="Genomic_DNA"/>
</dbReference>
<dbReference type="Pfam" id="PF05649">
    <property type="entry name" value="Peptidase_M13_N"/>
    <property type="match status" value="1"/>
</dbReference>
<evidence type="ECO:0000313" key="3">
    <source>
        <dbReference type="Proteomes" id="UP000054359"/>
    </source>
</evidence>
<keyword evidence="3" id="KW-1185">Reference proteome</keyword>
<organism evidence="2 3">
    <name type="scientific">Stegodyphus mimosarum</name>
    <name type="common">African social velvet spider</name>
    <dbReference type="NCBI Taxonomy" id="407821"/>
    <lineage>
        <taxon>Eukaryota</taxon>
        <taxon>Metazoa</taxon>
        <taxon>Ecdysozoa</taxon>
        <taxon>Arthropoda</taxon>
        <taxon>Chelicerata</taxon>
        <taxon>Arachnida</taxon>
        <taxon>Araneae</taxon>
        <taxon>Araneomorphae</taxon>
        <taxon>Entelegynae</taxon>
        <taxon>Eresoidea</taxon>
        <taxon>Eresidae</taxon>
        <taxon>Stegodyphus</taxon>
    </lineage>
</organism>
<feature type="domain" description="Peptidase M13 N-terminal" evidence="1">
    <location>
        <begin position="1"/>
        <end position="83"/>
    </location>
</feature>
<proteinExistence type="predicted"/>
<dbReference type="Gene3D" id="1.10.1380.10">
    <property type="entry name" value="Neutral endopeptidase , domain2"/>
    <property type="match status" value="1"/>
</dbReference>